<feature type="binding site" evidence="7">
    <location>
        <position position="176"/>
    </location>
    <ligand>
        <name>L-aspartate</name>
        <dbReference type="ChEBI" id="CHEBI:29991"/>
    </ligand>
</feature>
<comment type="subcellular location">
    <subcellularLocation>
        <location evidence="7">Cytoplasm</location>
    </subcellularLocation>
</comment>
<dbReference type="InterPro" id="IPR002312">
    <property type="entry name" value="Asp/Asn-tRNA-synth_IIb"/>
</dbReference>
<dbReference type="PANTHER" id="PTHR22594:SF5">
    <property type="entry name" value="ASPARTATE--TRNA LIGASE, MITOCHONDRIAL"/>
    <property type="match status" value="1"/>
</dbReference>
<dbReference type="PRINTS" id="PR01042">
    <property type="entry name" value="TRNASYNTHASP"/>
</dbReference>
<comment type="catalytic activity">
    <reaction evidence="7">
        <text>tRNA(Asp) + L-aspartate + ATP = L-aspartyl-tRNA(Asp) + AMP + diphosphate</text>
        <dbReference type="Rhea" id="RHEA:19649"/>
        <dbReference type="Rhea" id="RHEA-COMP:9660"/>
        <dbReference type="Rhea" id="RHEA-COMP:9678"/>
        <dbReference type="ChEBI" id="CHEBI:29991"/>
        <dbReference type="ChEBI" id="CHEBI:30616"/>
        <dbReference type="ChEBI" id="CHEBI:33019"/>
        <dbReference type="ChEBI" id="CHEBI:78442"/>
        <dbReference type="ChEBI" id="CHEBI:78516"/>
        <dbReference type="ChEBI" id="CHEBI:456215"/>
        <dbReference type="EC" id="6.1.1.12"/>
    </reaction>
</comment>
<dbReference type="CDD" id="cd04317">
    <property type="entry name" value="EcAspRS_like_N"/>
    <property type="match status" value="1"/>
</dbReference>
<dbReference type="Gene3D" id="2.40.50.140">
    <property type="entry name" value="Nucleic acid-binding proteins"/>
    <property type="match status" value="1"/>
</dbReference>
<dbReference type="Gene3D" id="3.30.1360.30">
    <property type="entry name" value="GAD-like domain"/>
    <property type="match status" value="1"/>
</dbReference>
<feature type="binding site" evidence="7">
    <location>
        <position position="449"/>
    </location>
    <ligand>
        <name>L-aspartate</name>
        <dbReference type="ChEBI" id="CHEBI:29991"/>
    </ligand>
</feature>
<comment type="caution">
    <text evidence="9">The sequence shown here is derived from an EMBL/GenBank/DDBJ whole genome shotgun (WGS) entry which is preliminary data.</text>
</comment>
<keyword evidence="2 7" id="KW-0436">Ligase</keyword>
<feature type="binding site" evidence="7">
    <location>
        <begin position="222"/>
        <end position="224"/>
    </location>
    <ligand>
        <name>ATP</name>
        <dbReference type="ChEBI" id="CHEBI:30616"/>
    </ligand>
</feature>
<dbReference type="InterPro" id="IPR004364">
    <property type="entry name" value="Aa-tRNA-synt_II"/>
</dbReference>
<dbReference type="InterPro" id="IPR047090">
    <property type="entry name" value="AspRS_core"/>
</dbReference>
<dbReference type="CDD" id="cd00777">
    <property type="entry name" value="AspRS_core"/>
    <property type="match status" value="1"/>
</dbReference>
<keyword evidence="10" id="KW-1185">Reference proteome</keyword>
<dbReference type="SUPFAM" id="SSF55681">
    <property type="entry name" value="Class II aaRS and biotin synthetases"/>
    <property type="match status" value="1"/>
</dbReference>
<comment type="similarity">
    <text evidence="1 7">Belongs to the class-II aminoacyl-tRNA synthetase family. Type 1 subfamily.</text>
</comment>
<dbReference type="Proteomes" id="UP000782705">
    <property type="component" value="Unassembled WGS sequence"/>
</dbReference>
<dbReference type="InterPro" id="IPR004115">
    <property type="entry name" value="GAD-like_sf"/>
</dbReference>
<comment type="function">
    <text evidence="7">Catalyzes the attachment of L-aspartate to tRNA(Asp) in a two-step reaction: L-aspartate is first activated by ATP to form Asp-AMP and then transferred to the acceptor end of tRNA(Asp).</text>
</comment>
<dbReference type="InterPro" id="IPR004524">
    <property type="entry name" value="Asp-tRNA-ligase_1"/>
</dbReference>
<evidence type="ECO:0000256" key="1">
    <source>
        <dbReference type="ARBA" id="ARBA00006303"/>
    </source>
</evidence>
<name>A0ABQ6YWQ8_9ENTE</name>
<evidence type="ECO:0000256" key="6">
    <source>
        <dbReference type="ARBA" id="ARBA00023146"/>
    </source>
</evidence>
<feature type="binding site" evidence="7">
    <location>
        <position position="231"/>
    </location>
    <ligand>
        <name>ATP</name>
        <dbReference type="ChEBI" id="CHEBI:30616"/>
    </ligand>
</feature>
<dbReference type="PROSITE" id="PS50862">
    <property type="entry name" value="AA_TRNA_LIGASE_II"/>
    <property type="match status" value="1"/>
</dbReference>
<dbReference type="SUPFAM" id="SSF50249">
    <property type="entry name" value="Nucleic acid-binding proteins"/>
    <property type="match status" value="1"/>
</dbReference>
<dbReference type="Pfam" id="PF00152">
    <property type="entry name" value="tRNA-synt_2"/>
    <property type="match status" value="1"/>
</dbReference>
<feature type="binding site" evidence="7">
    <location>
        <position position="483"/>
    </location>
    <ligand>
        <name>ATP</name>
        <dbReference type="ChEBI" id="CHEBI:30616"/>
    </ligand>
</feature>
<dbReference type="RefSeq" id="WP_161902897.1">
    <property type="nucleotide sequence ID" value="NZ_MAEL01000054.1"/>
</dbReference>
<comment type="caution">
    <text evidence="7">Lacks conserved residue(s) required for the propagation of feature annotation.</text>
</comment>
<dbReference type="InterPro" id="IPR047089">
    <property type="entry name" value="Asp-tRNA-ligase_1_N"/>
</dbReference>
<dbReference type="GO" id="GO:0016874">
    <property type="term" value="F:ligase activity"/>
    <property type="evidence" value="ECO:0007669"/>
    <property type="project" value="UniProtKB-KW"/>
</dbReference>
<keyword evidence="6 7" id="KW-0030">Aminoacyl-tRNA synthetase</keyword>
<feature type="binding site" evidence="7">
    <location>
        <position position="490"/>
    </location>
    <ligand>
        <name>L-aspartate</name>
        <dbReference type="ChEBI" id="CHEBI:29991"/>
    </ligand>
</feature>
<accession>A0ABQ6YWQ8</accession>
<feature type="region of interest" description="Aspartate" evidence="7">
    <location>
        <begin position="200"/>
        <end position="203"/>
    </location>
</feature>
<feature type="binding site" evidence="7">
    <location>
        <position position="222"/>
    </location>
    <ligand>
        <name>L-aspartate</name>
        <dbReference type="ChEBI" id="CHEBI:29991"/>
    </ligand>
</feature>
<feature type="binding site" evidence="7">
    <location>
        <begin position="535"/>
        <end position="538"/>
    </location>
    <ligand>
        <name>ATP</name>
        <dbReference type="ChEBI" id="CHEBI:30616"/>
    </ligand>
</feature>
<dbReference type="Pfam" id="PF01336">
    <property type="entry name" value="tRNA_anti-codon"/>
    <property type="match status" value="1"/>
</dbReference>
<dbReference type="NCBIfam" id="NF001750">
    <property type="entry name" value="PRK00476.1"/>
    <property type="match status" value="1"/>
</dbReference>
<evidence type="ECO:0000259" key="8">
    <source>
        <dbReference type="PROSITE" id="PS50862"/>
    </source>
</evidence>
<dbReference type="InterPro" id="IPR012340">
    <property type="entry name" value="NA-bd_OB-fold"/>
</dbReference>
<keyword evidence="3 7" id="KW-0547">Nucleotide-binding</keyword>
<evidence type="ECO:0000256" key="5">
    <source>
        <dbReference type="ARBA" id="ARBA00022917"/>
    </source>
</evidence>
<evidence type="ECO:0000256" key="4">
    <source>
        <dbReference type="ARBA" id="ARBA00022840"/>
    </source>
</evidence>
<reference evidence="9 10" key="1">
    <citation type="submission" date="2016-06" db="EMBL/GenBank/DDBJ databases">
        <title>Four novel species of enterococci isolated from chicken manure.</title>
        <authorList>
            <person name="Van Tyne D."/>
        </authorList>
    </citation>
    <scope>NUCLEOTIDE SEQUENCE [LARGE SCALE GENOMIC DNA]</scope>
    <source>
        <strain evidence="9 10">CU12B</strain>
    </source>
</reference>
<dbReference type="EC" id="6.1.1.12" evidence="7"/>
<evidence type="ECO:0000313" key="9">
    <source>
        <dbReference type="EMBL" id="KAF1301918.1"/>
    </source>
</evidence>
<evidence type="ECO:0000256" key="2">
    <source>
        <dbReference type="ARBA" id="ARBA00022598"/>
    </source>
</evidence>
<evidence type="ECO:0000256" key="7">
    <source>
        <dbReference type="HAMAP-Rule" id="MF_00044"/>
    </source>
</evidence>
<dbReference type="Gene3D" id="3.30.930.10">
    <property type="entry name" value="Bira Bifunctional Protein, Domain 2"/>
    <property type="match status" value="1"/>
</dbReference>
<dbReference type="HAMAP" id="MF_00044">
    <property type="entry name" value="Asp_tRNA_synth_type1"/>
    <property type="match status" value="1"/>
</dbReference>
<dbReference type="NCBIfam" id="TIGR00459">
    <property type="entry name" value="aspS_bact"/>
    <property type="match status" value="1"/>
</dbReference>
<evidence type="ECO:0000256" key="3">
    <source>
        <dbReference type="ARBA" id="ARBA00022741"/>
    </source>
</evidence>
<feature type="domain" description="Aminoacyl-transfer RNA synthetases class-II family profile" evidence="8">
    <location>
        <begin position="146"/>
        <end position="564"/>
    </location>
</feature>
<dbReference type="InterPro" id="IPR045864">
    <property type="entry name" value="aa-tRNA-synth_II/BPL/LPL"/>
</dbReference>
<keyword evidence="5 7" id="KW-0648">Protein biosynthesis</keyword>
<gene>
    <name evidence="7" type="primary">aspS</name>
    <name evidence="9" type="ORF">BAU17_00685</name>
</gene>
<proteinExistence type="inferred from homology"/>
<evidence type="ECO:0000313" key="10">
    <source>
        <dbReference type="Proteomes" id="UP000782705"/>
    </source>
</evidence>
<keyword evidence="4 7" id="KW-0067">ATP-binding</keyword>
<dbReference type="InterPro" id="IPR006195">
    <property type="entry name" value="aa-tRNA-synth_II"/>
</dbReference>
<dbReference type="EMBL" id="MAEL01000054">
    <property type="protein sequence ID" value="KAF1301918.1"/>
    <property type="molecule type" value="Genomic_DNA"/>
</dbReference>
<dbReference type="Pfam" id="PF02938">
    <property type="entry name" value="GAD"/>
    <property type="match status" value="1"/>
</dbReference>
<dbReference type="SUPFAM" id="SSF55261">
    <property type="entry name" value="GAD domain-like"/>
    <property type="match status" value="1"/>
</dbReference>
<dbReference type="PANTHER" id="PTHR22594">
    <property type="entry name" value="ASPARTYL/LYSYL-TRNA SYNTHETASE"/>
    <property type="match status" value="1"/>
</dbReference>
<protein>
    <recommendedName>
        <fullName evidence="7">Aspartate--tRNA ligase</fullName>
        <ecNumber evidence="7">6.1.1.12</ecNumber>
    </recommendedName>
    <alternativeName>
        <fullName evidence="7">Aspartyl-tRNA synthetase</fullName>
        <shortName evidence="7">AspRS</shortName>
    </alternativeName>
</protein>
<comment type="subunit">
    <text evidence="7">Homodimer.</text>
</comment>
<dbReference type="InterPro" id="IPR029351">
    <property type="entry name" value="GAD_dom"/>
</dbReference>
<dbReference type="InterPro" id="IPR004365">
    <property type="entry name" value="NA-bd_OB_tRNA"/>
</dbReference>
<sequence length="590" mass="66687">MAKRTVYCGRVSKEQLGQKVTLKGWVQKRRDLGGVIFIDLRDREGIVQVVFNPELSKEAWEIADSCRSEYVIEVTGEVINRAPEAINPKMVTGEYEVMIDEITILSKAKTPPFPIEEDANVGDEVRMKYRYLDLRRPNMTKNLITRTKITQAIRRFLDDNDFLDIETPYLAKSTPEGARDYLVPSRVHPGHFYALPQSPQIFKQLLMNAGFDRYYQIVRCFRDEDLRGDRQPEFTQVDIETSFLTTEEIQEYTEQMIAKVMKEVKDIDVTLPFPRMSWDEAMNRYGSDKPDTRFDMELIDLSETVKDVDFKVFQMALQNGGVVKALNAKGAAANYSRKDMDNLGQYASQFGAKGLAWLKVEEDGLKGPIAKFLVDATDAIVAATNAEVGDLLMFGADSFEVVAATLGAIRTRLGKELQLIDESKFNFLWIVDWPQFEYDDEAGRYVSAHHPFTMPKASDVELLATDPAKVYAEAYDIVLNGYELGGGSLRIHDRAIQEQMFETLGFSRREMNEQFGFLLDALDYGFPPHGGIALGLDRLAMLLAGEENIREVIAFPKNGKAVDPMSAAPSTVSPLQLFELNIDVTSIEEE</sequence>
<keyword evidence="7" id="KW-0963">Cytoplasm</keyword>
<organism evidence="9 10">
    <name type="scientific">Candidatus Enterococcus willemsii</name>
    <dbReference type="NCBI Taxonomy" id="1857215"/>
    <lineage>
        <taxon>Bacteria</taxon>
        <taxon>Bacillati</taxon>
        <taxon>Bacillota</taxon>
        <taxon>Bacilli</taxon>
        <taxon>Lactobacillales</taxon>
        <taxon>Enterococcaceae</taxon>
        <taxon>Enterococcus</taxon>
    </lineage>
</organism>